<sequence length="243" mass="26047">LYAYTSSKGSADILQLAGGCYVGCVLILFDSYTDRERATTAATIWLGSSCIADILIVVSLVITLLQATKRTSLRSTKQVLTRLAYIAVQSGTFTTILAALVLSIFLAKPETNDSAYFSFCLGRAYTITMLSNLNVRKSIQCSVSSRITNTLSGLESGSRRLGGSANRGSAANIIGSVPCRPHEGEVFHLDGIQVHRALPDKRSLHGSHDIEAELTKTVGAVYCGMLDNIDRTLATPRGTIRPA</sequence>
<keyword evidence="1" id="KW-1133">Transmembrane helix</keyword>
<evidence type="ECO:0000313" key="4">
    <source>
        <dbReference type="Proteomes" id="UP000007148"/>
    </source>
</evidence>
<protein>
    <recommendedName>
        <fullName evidence="2">DUF6534 domain-containing protein</fullName>
    </recommendedName>
</protein>
<dbReference type="PANTHER" id="PTHR40465">
    <property type="entry name" value="CHROMOSOME 1, WHOLE GENOME SHOTGUN SEQUENCE"/>
    <property type="match status" value="1"/>
</dbReference>
<dbReference type="Pfam" id="PF20152">
    <property type="entry name" value="DUF6534"/>
    <property type="match status" value="1"/>
</dbReference>
<name>G4U2B0_SERID</name>
<organism evidence="3 4">
    <name type="scientific">Serendipita indica (strain DSM 11827)</name>
    <name type="common">Root endophyte fungus</name>
    <name type="synonym">Piriformospora indica</name>
    <dbReference type="NCBI Taxonomy" id="1109443"/>
    <lineage>
        <taxon>Eukaryota</taxon>
        <taxon>Fungi</taxon>
        <taxon>Dikarya</taxon>
        <taxon>Basidiomycota</taxon>
        <taxon>Agaricomycotina</taxon>
        <taxon>Agaricomycetes</taxon>
        <taxon>Sebacinales</taxon>
        <taxon>Serendipitaceae</taxon>
        <taxon>Serendipita</taxon>
    </lineage>
</organism>
<dbReference type="InParanoid" id="G4U2B0"/>
<evidence type="ECO:0000256" key="1">
    <source>
        <dbReference type="SAM" id="Phobius"/>
    </source>
</evidence>
<gene>
    <name evidence="3" type="ORF">PIIN_08656</name>
</gene>
<keyword evidence="1" id="KW-0472">Membrane</keyword>
<accession>G4U2B0</accession>
<dbReference type="STRING" id="1109443.G4U2B0"/>
<feature type="transmembrane region" description="Helical" evidence="1">
    <location>
        <begin position="12"/>
        <end position="32"/>
    </location>
</feature>
<dbReference type="PANTHER" id="PTHR40465:SF1">
    <property type="entry name" value="DUF6534 DOMAIN-CONTAINING PROTEIN"/>
    <property type="match status" value="1"/>
</dbReference>
<dbReference type="InterPro" id="IPR045339">
    <property type="entry name" value="DUF6534"/>
</dbReference>
<feature type="transmembrane region" description="Helical" evidence="1">
    <location>
        <begin position="44"/>
        <end position="65"/>
    </location>
</feature>
<feature type="non-terminal residue" evidence="3">
    <location>
        <position position="243"/>
    </location>
</feature>
<comment type="caution">
    <text evidence="3">The sequence shown here is derived from an EMBL/GenBank/DDBJ whole genome shotgun (WGS) entry which is preliminary data.</text>
</comment>
<dbReference type="Proteomes" id="UP000007148">
    <property type="component" value="Unassembled WGS sequence"/>
</dbReference>
<dbReference type="EMBL" id="CAFZ01001867">
    <property type="protein sequence ID" value="CCA77719.1"/>
    <property type="molecule type" value="Genomic_DNA"/>
</dbReference>
<reference evidence="3 4" key="1">
    <citation type="journal article" date="2011" name="PLoS Pathog.">
        <title>Endophytic Life Strategies Decoded by Genome and Transcriptome Analyses of the Mutualistic Root Symbiont Piriformospora indica.</title>
        <authorList>
            <person name="Zuccaro A."/>
            <person name="Lahrmann U."/>
            <person name="Guldener U."/>
            <person name="Langen G."/>
            <person name="Pfiffi S."/>
            <person name="Biedenkopf D."/>
            <person name="Wong P."/>
            <person name="Samans B."/>
            <person name="Grimm C."/>
            <person name="Basiewicz M."/>
            <person name="Murat C."/>
            <person name="Martin F."/>
            <person name="Kogel K.H."/>
        </authorList>
    </citation>
    <scope>NUCLEOTIDE SEQUENCE [LARGE SCALE GENOMIC DNA]</scope>
    <source>
        <strain evidence="3 4">DSM 11827</strain>
    </source>
</reference>
<evidence type="ECO:0000259" key="2">
    <source>
        <dbReference type="Pfam" id="PF20152"/>
    </source>
</evidence>
<feature type="transmembrane region" description="Helical" evidence="1">
    <location>
        <begin position="86"/>
        <end position="108"/>
    </location>
</feature>
<dbReference type="HOGENOM" id="CLU_1142951_0_0_1"/>
<dbReference type="OrthoDB" id="3148976at2759"/>
<dbReference type="AlphaFoldDB" id="G4U2B0"/>
<evidence type="ECO:0000313" key="3">
    <source>
        <dbReference type="EMBL" id="CCA77719.1"/>
    </source>
</evidence>
<proteinExistence type="predicted"/>
<keyword evidence="1" id="KW-0812">Transmembrane</keyword>
<feature type="domain" description="DUF6534" evidence="2">
    <location>
        <begin position="49"/>
        <end position="138"/>
    </location>
</feature>
<keyword evidence="4" id="KW-1185">Reference proteome</keyword>